<organism evidence="1">
    <name type="scientific">viral metagenome</name>
    <dbReference type="NCBI Taxonomy" id="1070528"/>
    <lineage>
        <taxon>unclassified sequences</taxon>
        <taxon>metagenomes</taxon>
        <taxon>organismal metagenomes</taxon>
    </lineage>
</organism>
<dbReference type="EMBL" id="MT141742">
    <property type="protein sequence ID" value="QJA69858.1"/>
    <property type="molecule type" value="Genomic_DNA"/>
</dbReference>
<protein>
    <submittedName>
        <fullName evidence="1">Uncharacterized protein</fullName>
    </submittedName>
</protein>
<evidence type="ECO:0000313" key="1">
    <source>
        <dbReference type="EMBL" id="QJA69858.1"/>
    </source>
</evidence>
<proteinExistence type="predicted"/>
<sequence>MSLYFNWTTSNIVAATSTTVGVEADLGENCDFVQVILPALNSCTISVQVSDQSSGTFQALGSSITTATTTGAYSTMFKLGGYRYIKIICSAAQSNATIKVRGMKI</sequence>
<gene>
    <name evidence="1" type="ORF">MM415A04222_0006</name>
</gene>
<name>A0A6M3JKS2_9ZZZZ</name>
<reference evidence="1" key="1">
    <citation type="submission" date="2020-03" db="EMBL/GenBank/DDBJ databases">
        <title>The deep terrestrial virosphere.</title>
        <authorList>
            <person name="Holmfeldt K."/>
            <person name="Nilsson E."/>
            <person name="Simone D."/>
            <person name="Lopez-Fernandez M."/>
            <person name="Wu X."/>
            <person name="de Brujin I."/>
            <person name="Lundin D."/>
            <person name="Andersson A."/>
            <person name="Bertilsson S."/>
            <person name="Dopson M."/>
        </authorList>
    </citation>
    <scope>NUCLEOTIDE SEQUENCE</scope>
    <source>
        <strain evidence="1">MM415A04222</strain>
    </source>
</reference>
<accession>A0A6M3JKS2</accession>
<dbReference type="AlphaFoldDB" id="A0A6M3JKS2"/>